<feature type="region of interest" description="Disordered" evidence="1">
    <location>
        <begin position="210"/>
        <end position="269"/>
    </location>
</feature>
<sequence>MRAIQEAKKYGRRGEDEEQVGQNAKPAGPEASRALAPTPAAPAHPPSEVVTSQEPPSNDEIDNGLDEPTTAGFDYSQNLATSRYNVQVRIGPNGETIVDEESLFVDRNEDDDTANYTHVEESDATKFVNSASYSKKVKGSRWSAEETELFYDALSQFGENYEMISMLLPGRDRKACKNKFKAEDKKNPARINYCLTHRVPYDMQTLSRLTGKDFSGPTPEIRAPTPLTLAETETNNQSETGTNNTVKRKRKSSTTPGIPSDGEEVMGTVEDYELEEQTLFGSPTAELAGTVETH</sequence>
<dbReference type="GO" id="GO:0070898">
    <property type="term" value="P:RNA polymerase III preinitiation complex assembly"/>
    <property type="evidence" value="ECO:0007669"/>
    <property type="project" value="TreeGrafter"/>
</dbReference>
<dbReference type="HOGENOM" id="CLU_029054_0_0_1"/>
<dbReference type="InterPro" id="IPR039467">
    <property type="entry name" value="TFIIIB_B''_Myb"/>
</dbReference>
<dbReference type="GO" id="GO:0001156">
    <property type="term" value="F:TFIIIC-class transcription factor complex binding"/>
    <property type="evidence" value="ECO:0007669"/>
    <property type="project" value="TreeGrafter"/>
</dbReference>
<dbReference type="CDD" id="cd00167">
    <property type="entry name" value="SANT"/>
    <property type="match status" value="1"/>
</dbReference>
<dbReference type="STRING" id="670483.S7QLR2"/>
<protein>
    <submittedName>
        <fullName evidence="4">Uncharacterized protein</fullName>
    </submittedName>
</protein>
<dbReference type="InterPro" id="IPR001005">
    <property type="entry name" value="SANT/Myb"/>
</dbReference>
<feature type="domain" description="Myb-like" evidence="2">
    <location>
        <begin position="134"/>
        <end position="181"/>
    </location>
</feature>
<name>S7QLR2_GLOTA</name>
<dbReference type="PROSITE" id="PS51294">
    <property type="entry name" value="HTH_MYB"/>
    <property type="match status" value="1"/>
</dbReference>
<dbReference type="OrthoDB" id="272624at2759"/>
<reference evidence="4 5" key="1">
    <citation type="journal article" date="2012" name="Science">
        <title>The Paleozoic origin of enzymatic lignin decomposition reconstructed from 31 fungal genomes.</title>
        <authorList>
            <person name="Floudas D."/>
            <person name="Binder M."/>
            <person name="Riley R."/>
            <person name="Barry K."/>
            <person name="Blanchette R.A."/>
            <person name="Henrissat B."/>
            <person name="Martinez A.T."/>
            <person name="Otillar R."/>
            <person name="Spatafora J.W."/>
            <person name="Yadav J.S."/>
            <person name="Aerts A."/>
            <person name="Benoit I."/>
            <person name="Boyd A."/>
            <person name="Carlson A."/>
            <person name="Copeland A."/>
            <person name="Coutinho P.M."/>
            <person name="de Vries R.P."/>
            <person name="Ferreira P."/>
            <person name="Findley K."/>
            <person name="Foster B."/>
            <person name="Gaskell J."/>
            <person name="Glotzer D."/>
            <person name="Gorecki P."/>
            <person name="Heitman J."/>
            <person name="Hesse C."/>
            <person name="Hori C."/>
            <person name="Igarashi K."/>
            <person name="Jurgens J.A."/>
            <person name="Kallen N."/>
            <person name="Kersten P."/>
            <person name="Kohler A."/>
            <person name="Kuees U."/>
            <person name="Kumar T.K.A."/>
            <person name="Kuo A."/>
            <person name="LaButti K."/>
            <person name="Larrondo L.F."/>
            <person name="Lindquist E."/>
            <person name="Ling A."/>
            <person name="Lombard V."/>
            <person name="Lucas S."/>
            <person name="Lundell T."/>
            <person name="Martin R."/>
            <person name="McLaughlin D.J."/>
            <person name="Morgenstern I."/>
            <person name="Morin E."/>
            <person name="Murat C."/>
            <person name="Nagy L.G."/>
            <person name="Nolan M."/>
            <person name="Ohm R.A."/>
            <person name="Patyshakuliyeva A."/>
            <person name="Rokas A."/>
            <person name="Ruiz-Duenas F.J."/>
            <person name="Sabat G."/>
            <person name="Salamov A."/>
            <person name="Samejima M."/>
            <person name="Schmutz J."/>
            <person name="Slot J.C."/>
            <person name="St John F."/>
            <person name="Stenlid J."/>
            <person name="Sun H."/>
            <person name="Sun S."/>
            <person name="Syed K."/>
            <person name="Tsang A."/>
            <person name="Wiebenga A."/>
            <person name="Young D."/>
            <person name="Pisabarro A."/>
            <person name="Eastwood D.C."/>
            <person name="Martin F."/>
            <person name="Cullen D."/>
            <person name="Grigoriev I.V."/>
            <person name="Hibbett D.S."/>
        </authorList>
    </citation>
    <scope>NUCLEOTIDE SEQUENCE [LARGE SCALE GENOMIC DNA]</scope>
    <source>
        <strain evidence="4 5">ATCC 11539</strain>
    </source>
</reference>
<dbReference type="PROSITE" id="PS50090">
    <property type="entry name" value="MYB_LIKE"/>
    <property type="match status" value="1"/>
</dbReference>
<evidence type="ECO:0000256" key="1">
    <source>
        <dbReference type="SAM" id="MobiDB-lite"/>
    </source>
</evidence>
<dbReference type="KEGG" id="gtr:GLOTRDRAFT_67965"/>
<proteinExistence type="predicted"/>
<dbReference type="InterPro" id="IPR017930">
    <property type="entry name" value="Myb_dom"/>
</dbReference>
<evidence type="ECO:0000313" key="4">
    <source>
        <dbReference type="EMBL" id="EPQ60383.1"/>
    </source>
</evidence>
<dbReference type="OMA" id="TSHYTHV"/>
<dbReference type="SMART" id="SM00717">
    <property type="entry name" value="SANT"/>
    <property type="match status" value="1"/>
</dbReference>
<dbReference type="InterPro" id="IPR009057">
    <property type="entry name" value="Homeodomain-like_sf"/>
</dbReference>
<accession>S7QLR2</accession>
<dbReference type="PANTHER" id="PTHR22929">
    <property type="entry name" value="RNA POLYMERASE III TRANSCRIPTION INITIATION FACTOR B"/>
    <property type="match status" value="1"/>
</dbReference>
<dbReference type="AlphaFoldDB" id="S7QLR2"/>
<dbReference type="SUPFAM" id="SSF46689">
    <property type="entry name" value="Homeodomain-like"/>
    <property type="match status" value="1"/>
</dbReference>
<feature type="compositionally biased region" description="Polar residues" evidence="1">
    <location>
        <begin position="231"/>
        <end position="245"/>
    </location>
</feature>
<dbReference type="GO" id="GO:0000126">
    <property type="term" value="C:transcription factor TFIIIB complex"/>
    <property type="evidence" value="ECO:0007669"/>
    <property type="project" value="TreeGrafter"/>
</dbReference>
<feature type="region of interest" description="Disordered" evidence="1">
    <location>
        <begin position="1"/>
        <end position="76"/>
    </location>
</feature>
<dbReference type="Gene3D" id="1.10.10.60">
    <property type="entry name" value="Homeodomain-like"/>
    <property type="match status" value="1"/>
</dbReference>
<dbReference type="PANTHER" id="PTHR22929:SF0">
    <property type="entry name" value="TRANSCRIPTION FACTOR TFIIIB COMPONENT B'' HOMOLOG"/>
    <property type="match status" value="1"/>
</dbReference>
<dbReference type="GeneID" id="19307842"/>
<dbReference type="EMBL" id="KB469296">
    <property type="protein sequence ID" value="EPQ60383.1"/>
    <property type="molecule type" value="Genomic_DNA"/>
</dbReference>
<feature type="compositionally biased region" description="Basic and acidic residues" evidence="1">
    <location>
        <begin position="1"/>
        <end position="15"/>
    </location>
</feature>
<dbReference type="eggNOG" id="KOG2009">
    <property type="taxonomic scope" value="Eukaryota"/>
</dbReference>
<dbReference type="RefSeq" id="XP_007860805.1">
    <property type="nucleotide sequence ID" value="XM_007862614.1"/>
</dbReference>
<dbReference type="Pfam" id="PF15963">
    <property type="entry name" value="Myb_DNA-bind_7"/>
    <property type="match status" value="1"/>
</dbReference>
<organism evidence="4 5">
    <name type="scientific">Gloeophyllum trabeum (strain ATCC 11539 / FP-39264 / Madison 617)</name>
    <name type="common">Brown rot fungus</name>
    <dbReference type="NCBI Taxonomy" id="670483"/>
    <lineage>
        <taxon>Eukaryota</taxon>
        <taxon>Fungi</taxon>
        <taxon>Dikarya</taxon>
        <taxon>Basidiomycota</taxon>
        <taxon>Agaricomycotina</taxon>
        <taxon>Agaricomycetes</taxon>
        <taxon>Gloeophyllales</taxon>
        <taxon>Gloeophyllaceae</taxon>
        <taxon>Gloeophyllum</taxon>
    </lineage>
</organism>
<evidence type="ECO:0000313" key="5">
    <source>
        <dbReference type="Proteomes" id="UP000030669"/>
    </source>
</evidence>
<dbReference type="Proteomes" id="UP000030669">
    <property type="component" value="Unassembled WGS sequence"/>
</dbReference>
<feature type="domain" description="HTH myb-type" evidence="3">
    <location>
        <begin position="134"/>
        <end position="188"/>
    </location>
</feature>
<keyword evidence="5" id="KW-1185">Reference proteome</keyword>
<gene>
    <name evidence="4" type="ORF">GLOTRDRAFT_67965</name>
</gene>
<evidence type="ECO:0000259" key="2">
    <source>
        <dbReference type="PROSITE" id="PS50090"/>
    </source>
</evidence>
<evidence type="ECO:0000259" key="3">
    <source>
        <dbReference type="PROSITE" id="PS51294"/>
    </source>
</evidence>